<dbReference type="PANTHER" id="PTHR38681">
    <property type="entry name" value="RETROVIRUS-RELATED POL POLYPROTEIN FROM TRANSPOSON 412-LIKE PROTEIN-RELATED"/>
    <property type="match status" value="1"/>
</dbReference>
<reference evidence="1 2" key="1">
    <citation type="journal article" date="2019" name="Sci. Rep.">
        <title>Orb-weaving spider Araneus ventricosus genome elucidates the spidroin gene catalogue.</title>
        <authorList>
            <person name="Kono N."/>
            <person name="Nakamura H."/>
            <person name="Ohtoshi R."/>
            <person name="Moran D.A.P."/>
            <person name="Shinohara A."/>
            <person name="Yoshida Y."/>
            <person name="Fujiwara M."/>
            <person name="Mori M."/>
            <person name="Tomita M."/>
            <person name="Arakawa K."/>
        </authorList>
    </citation>
    <scope>NUCLEOTIDE SEQUENCE [LARGE SCALE GENOMIC DNA]</scope>
</reference>
<name>A0A4Y2NTE9_ARAVE</name>
<sequence length="112" mass="12632">MFSITKLRTTSYHAMANVMVERMRRTTKQALMCQNNICWTDTLPVVLFGMRTVLKEGIQASCSEMVYGTPSLRIAGQFFDPSLKSIPESTFLEHLRSTMEKLTPVPASSHSN</sequence>
<comment type="caution">
    <text evidence="1">The sequence shown here is derived from an EMBL/GenBank/DDBJ whole genome shotgun (WGS) entry which is preliminary data.</text>
</comment>
<evidence type="ECO:0000313" key="2">
    <source>
        <dbReference type="Proteomes" id="UP000499080"/>
    </source>
</evidence>
<proteinExistence type="predicted"/>
<evidence type="ECO:0008006" key="3">
    <source>
        <dbReference type="Google" id="ProtNLM"/>
    </source>
</evidence>
<dbReference type="GO" id="GO:0003676">
    <property type="term" value="F:nucleic acid binding"/>
    <property type="evidence" value="ECO:0007669"/>
    <property type="project" value="InterPro"/>
</dbReference>
<accession>A0A4Y2NTE9</accession>
<protein>
    <recommendedName>
        <fullName evidence="3">Integrase catalytic domain-containing protein</fullName>
    </recommendedName>
</protein>
<dbReference type="PANTHER" id="PTHR38681:SF1">
    <property type="entry name" value="RETROVIRUS-RELATED POL POLYPROTEIN FROM TRANSPOSON 412-LIKE PROTEIN"/>
    <property type="match status" value="1"/>
</dbReference>
<dbReference type="InterPro" id="IPR036397">
    <property type="entry name" value="RNaseH_sf"/>
</dbReference>
<dbReference type="EMBL" id="BGPR01009766">
    <property type="protein sequence ID" value="GBN42133.1"/>
    <property type="molecule type" value="Genomic_DNA"/>
</dbReference>
<keyword evidence="2" id="KW-1185">Reference proteome</keyword>
<dbReference type="AlphaFoldDB" id="A0A4Y2NTE9"/>
<dbReference type="Proteomes" id="UP000499080">
    <property type="component" value="Unassembled WGS sequence"/>
</dbReference>
<evidence type="ECO:0000313" key="1">
    <source>
        <dbReference type="EMBL" id="GBN42133.1"/>
    </source>
</evidence>
<gene>
    <name evidence="1" type="ORF">AVEN_198050_1</name>
</gene>
<organism evidence="1 2">
    <name type="scientific">Araneus ventricosus</name>
    <name type="common">Orbweaver spider</name>
    <name type="synonym">Epeira ventricosa</name>
    <dbReference type="NCBI Taxonomy" id="182803"/>
    <lineage>
        <taxon>Eukaryota</taxon>
        <taxon>Metazoa</taxon>
        <taxon>Ecdysozoa</taxon>
        <taxon>Arthropoda</taxon>
        <taxon>Chelicerata</taxon>
        <taxon>Arachnida</taxon>
        <taxon>Araneae</taxon>
        <taxon>Araneomorphae</taxon>
        <taxon>Entelegynae</taxon>
        <taxon>Araneoidea</taxon>
        <taxon>Araneidae</taxon>
        <taxon>Araneus</taxon>
    </lineage>
</organism>
<dbReference type="Gene3D" id="3.30.420.10">
    <property type="entry name" value="Ribonuclease H-like superfamily/Ribonuclease H"/>
    <property type="match status" value="1"/>
</dbReference>
<dbReference type="OrthoDB" id="6425977at2759"/>